<dbReference type="AlphaFoldDB" id="A0A644XVP3"/>
<proteinExistence type="predicted"/>
<protein>
    <submittedName>
        <fullName evidence="2">Uncharacterized protein</fullName>
    </submittedName>
</protein>
<feature type="compositionally biased region" description="Acidic residues" evidence="1">
    <location>
        <begin position="152"/>
        <end position="166"/>
    </location>
</feature>
<evidence type="ECO:0000313" key="2">
    <source>
        <dbReference type="EMBL" id="MPM19838.1"/>
    </source>
</evidence>
<accession>A0A644XVP3</accession>
<organism evidence="2">
    <name type="scientific">bioreactor metagenome</name>
    <dbReference type="NCBI Taxonomy" id="1076179"/>
    <lineage>
        <taxon>unclassified sequences</taxon>
        <taxon>metagenomes</taxon>
        <taxon>ecological metagenomes</taxon>
    </lineage>
</organism>
<comment type="caution">
    <text evidence="2">The sequence shown here is derived from an EMBL/GenBank/DDBJ whole genome shotgun (WGS) entry which is preliminary data.</text>
</comment>
<dbReference type="EMBL" id="VSSQ01003253">
    <property type="protein sequence ID" value="MPM19838.1"/>
    <property type="molecule type" value="Genomic_DNA"/>
</dbReference>
<sequence>MSIVVSKVSLSNDAAKVEYSSDAGSFKMSLSRELAPLDLIGSVKAIVDIFASRLMLDDYDHINFVKPTGLESGSDDKGDWFRIHGSYTVNNIEHKLITGKMRRTDFLMSENQDPDDYPYLLSDSEMELVETVLEKAEAFASGARAQRPQLELDLDGEEESEEEGDK</sequence>
<evidence type="ECO:0000256" key="1">
    <source>
        <dbReference type="SAM" id="MobiDB-lite"/>
    </source>
</evidence>
<name>A0A644XVP3_9ZZZZ</name>
<feature type="region of interest" description="Disordered" evidence="1">
    <location>
        <begin position="140"/>
        <end position="166"/>
    </location>
</feature>
<reference evidence="2" key="1">
    <citation type="submission" date="2019-08" db="EMBL/GenBank/DDBJ databases">
        <authorList>
            <person name="Kucharzyk K."/>
            <person name="Murdoch R.W."/>
            <person name="Higgins S."/>
            <person name="Loffler F."/>
        </authorList>
    </citation>
    <scope>NUCLEOTIDE SEQUENCE</scope>
</reference>
<gene>
    <name evidence="2" type="ORF">SDC9_66265</name>
</gene>